<gene>
    <name evidence="4" type="primary">Cep95</name>
    <name evidence="4" type="ORF">CALNIC_R11075</name>
</gene>
<feature type="coiled-coil region" evidence="1">
    <location>
        <begin position="777"/>
        <end position="808"/>
    </location>
</feature>
<evidence type="ECO:0000313" key="5">
    <source>
        <dbReference type="Proteomes" id="UP000546235"/>
    </source>
</evidence>
<comment type="caution">
    <text evidence="4">The sequence shown here is derived from an EMBL/GenBank/DDBJ whole genome shotgun (WGS) entry which is preliminary data.</text>
</comment>
<dbReference type="EMBL" id="VZSB01000506">
    <property type="protein sequence ID" value="NWW98387.1"/>
    <property type="molecule type" value="Genomic_DNA"/>
</dbReference>
<dbReference type="PANTHER" id="PTHR22545">
    <property type="entry name" value="CENTROSOMAL PROTEIN OF 95 KDA"/>
    <property type="match status" value="1"/>
</dbReference>
<reference evidence="4 5" key="1">
    <citation type="submission" date="2019-09" db="EMBL/GenBank/DDBJ databases">
        <title>Bird 10,000 Genomes (B10K) Project - Family phase.</title>
        <authorList>
            <person name="Zhang G."/>
        </authorList>
    </citation>
    <scope>NUCLEOTIDE SEQUENCE [LARGE SCALE GENOMIC DNA]</scope>
    <source>
        <strain evidence="4">OUT-0007</strain>
        <tissue evidence="4">Blood</tissue>
    </source>
</reference>
<dbReference type="GO" id="GO:0005813">
    <property type="term" value="C:centrosome"/>
    <property type="evidence" value="ECO:0007669"/>
    <property type="project" value="InterPro"/>
</dbReference>
<feature type="domain" description="DUF5745" evidence="3">
    <location>
        <begin position="43"/>
        <end position="101"/>
    </location>
</feature>
<feature type="region of interest" description="Disordered" evidence="2">
    <location>
        <begin position="219"/>
        <end position="280"/>
    </location>
</feature>
<feature type="non-terminal residue" evidence="4">
    <location>
        <position position="1"/>
    </location>
</feature>
<keyword evidence="1" id="KW-0175">Coiled coil</keyword>
<feature type="compositionally biased region" description="Basic and acidic residues" evidence="2">
    <location>
        <begin position="370"/>
        <end position="382"/>
    </location>
</feature>
<protein>
    <submittedName>
        <fullName evidence="4">CEP95 protein</fullName>
    </submittedName>
</protein>
<dbReference type="InterPro" id="IPR036872">
    <property type="entry name" value="CH_dom_sf"/>
</dbReference>
<dbReference type="GO" id="GO:0000922">
    <property type="term" value="C:spindle pole"/>
    <property type="evidence" value="ECO:0007669"/>
    <property type="project" value="InterPro"/>
</dbReference>
<evidence type="ECO:0000313" key="4">
    <source>
        <dbReference type="EMBL" id="NWW98387.1"/>
    </source>
</evidence>
<feature type="non-terminal residue" evidence="4">
    <location>
        <position position="835"/>
    </location>
</feature>
<proteinExistence type="predicted"/>
<dbReference type="Proteomes" id="UP000546235">
    <property type="component" value="Unassembled WGS sequence"/>
</dbReference>
<dbReference type="Pfam" id="PF19016">
    <property type="entry name" value="DUF5745"/>
    <property type="match status" value="1"/>
</dbReference>
<feature type="compositionally biased region" description="Low complexity" evidence="2">
    <location>
        <begin position="438"/>
        <end position="460"/>
    </location>
</feature>
<feature type="region of interest" description="Disordered" evidence="2">
    <location>
        <begin position="428"/>
        <end position="460"/>
    </location>
</feature>
<keyword evidence="5" id="KW-1185">Reference proteome</keyword>
<evidence type="ECO:0000256" key="2">
    <source>
        <dbReference type="SAM" id="MobiDB-lite"/>
    </source>
</evidence>
<accession>A0A7K6SKD3</accession>
<feature type="compositionally biased region" description="Low complexity" evidence="2">
    <location>
        <begin position="244"/>
        <end position="254"/>
    </location>
</feature>
<dbReference type="Gene3D" id="1.10.418.10">
    <property type="entry name" value="Calponin-like domain"/>
    <property type="match status" value="1"/>
</dbReference>
<dbReference type="AlphaFoldDB" id="A0A7K6SKD3"/>
<name>A0A7K6SKD3_CALNI</name>
<organism evidence="4 5">
    <name type="scientific">Caloenas nicobarica</name>
    <name type="common">Nicobar pigeon</name>
    <dbReference type="NCBI Taxonomy" id="187106"/>
    <lineage>
        <taxon>Eukaryota</taxon>
        <taxon>Metazoa</taxon>
        <taxon>Chordata</taxon>
        <taxon>Craniata</taxon>
        <taxon>Vertebrata</taxon>
        <taxon>Euteleostomi</taxon>
        <taxon>Archelosauria</taxon>
        <taxon>Archosauria</taxon>
        <taxon>Dinosauria</taxon>
        <taxon>Saurischia</taxon>
        <taxon>Theropoda</taxon>
        <taxon>Coelurosauria</taxon>
        <taxon>Aves</taxon>
        <taxon>Neognathae</taxon>
        <taxon>Neoaves</taxon>
        <taxon>Columbimorphae</taxon>
        <taxon>Columbiformes</taxon>
        <taxon>Columbidae</taxon>
        <taxon>Caloenas</taxon>
    </lineage>
</organism>
<dbReference type="InterPro" id="IPR026619">
    <property type="entry name" value="CEP95"/>
</dbReference>
<evidence type="ECO:0000259" key="3">
    <source>
        <dbReference type="Pfam" id="PF19016"/>
    </source>
</evidence>
<dbReference type="InterPro" id="IPR044039">
    <property type="entry name" value="DUF5745"/>
</dbReference>
<feature type="compositionally biased region" description="Basic and acidic residues" evidence="2">
    <location>
        <begin position="428"/>
        <end position="437"/>
    </location>
</feature>
<dbReference type="PANTHER" id="PTHR22545:SF0">
    <property type="entry name" value="CENTROSOMAL PROTEIN OF 95 KDA"/>
    <property type="match status" value="1"/>
</dbReference>
<evidence type="ECO:0000256" key="1">
    <source>
        <dbReference type="SAM" id="Coils"/>
    </source>
</evidence>
<feature type="compositionally biased region" description="Polar residues" evidence="2">
    <location>
        <begin position="306"/>
        <end position="324"/>
    </location>
</feature>
<sequence length="835" mass="96619">DWVDVANDLLRSCHINQHIKRLSECGADVFVCLYESILGEKVPDFIATPRSQEDDAHNVQAVIDSLALDYLQVSLSHITGENIVKGERESIRNLLEIFDGLLEYLTEEASESSQNGDDAGVLSNNEIPIASQQQPESNTGQLIQPAIFSSVEGSQSDFFVPSSDVDGSESTSELIRLGDTAYSFSKRKEGSMESVHTTEPQEKIVGASATKLREPIQQAIPLLPPFQPSEARPRYPGWREYQRSDSQSESSAYSQGVKIPPLEKSLTQKSEDVSGSLPLSRKIPVGDQVVSTDAEDNVAKVPRVYGTSTSASSSHQKLSLQAEQATEAPRPESKYLPRKKRQVEIKSVFSFSRYEISTTDSLEGSLSHKTTKEKLSEQELHKVSEKLSRRLNELDLMLRRALEGHTKEEELTDEDNLSQHSDSVMDYRQRKAERDTPQLRYPSRPRSLSPSSPSSQHQLFSELEDQLCSNGTGQIGKIHSQLQKERDERTKKTKMVAKAYEDELRIYEARERLRVSKLRKVIKEMEQEYKENIFKEPPKMPQPVKVYSRKTTPRNPKYSQWIPKRGTVKPKKAAPTKVRDDDLLFQLLEEFPHLHISHHTMNKMWRQQLAHNEQLKAASGRTRPKLQDEVQQALKKYELLVAIIKKDQAHNKRLQEFKQRICHKKWAQNKVREKRQQIARARKYYEDYRVQLRAKMMRARTREERIFKNLFEEGLEIQKQRLKDLRAYAQEKRAEQRREHQNELESMENYYKDQFSMLAEALSQECQEIQTREKAQAQMLQKTKRELRSRMEKEIQQLQAAIMQSDDDTFFQELEADRLKSRLQMASFQYSKSRF</sequence>
<feature type="region of interest" description="Disordered" evidence="2">
    <location>
        <begin position="540"/>
        <end position="559"/>
    </location>
</feature>
<feature type="region of interest" description="Disordered" evidence="2">
    <location>
        <begin position="306"/>
        <end position="339"/>
    </location>
</feature>
<feature type="region of interest" description="Disordered" evidence="2">
    <location>
        <begin position="360"/>
        <end position="382"/>
    </location>
</feature>